<accession>A0A9Q0XMM7</accession>
<dbReference type="PROSITE" id="PS00287">
    <property type="entry name" value="CYSTATIN"/>
    <property type="match status" value="1"/>
</dbReference>
<protein>
    <recommendedName>
        <fullName evidence="6">Cystatin domain-containing protein</fullName>
    </recommendedName>
</protein>
<evidence type="ECO:0000313" key="8">
    <source>
        <dbReference type="Proteomes" id="UP001142489"/>
    </source>
</evidence>
<dbReference type="OrthoDB" id="2429551at2759"/>
<organism evidence="7 8">
    <name type="scientific">Phrynocephalus forsythii</name>
    <dbReference type="NCBI Taxonomy" id="171643"/>
    <lineage>
        <taxon>Eukaryota</taxon>
        <taxon>Metazoa</taxon>
        <taxon>Chordata</taxon>
        <taxon>Craniata</taxon>
        <taxon>Vertebrata</taxon>
        <taxon>Euteleostomi</taxon>
        <taxon>Lepidosauria</taxon>
        <taxon>Squamata</taxon>
        <taxon>Bifurcata</taxon>
        <taxon>Unidentata</taxon>
        <taxon>Episquamata</taxon>
        <taxon>Toxicofera</taxon>
        <taxon>Iguania</taxon>
        <taxon>Acrodonta</taxon>
        <taxon>Agamidae</taxon>
        <taxon>Agaminae</taxon>
        <taxon>Phrynocephalus</taxon>
    </lineage>
</organism>
<evidence type="ECO:0000256" key="4">
    <source>
        <dbReference type="ARBA" id="ARBA00022690"/>
    </source>
</evidence>
<evidence type="ECO:0000256" key="3">
    <source>
        <dbReference type="ARBA" id="ARBA00022490"/>
    </source>
</evidence>
<evidence type="ECO:0000256" key="5">
    <source>
        <dbReference type="ARBA" id="ARBA00022704"/>
    </source>
</evidence>
<dbReference type="SMART" id="SM00043">
    <property type="entry name" value="CY"/>
    <property type="match status" value="1"/>
</dbReference>
<evidence type="ECO:0000256" key="1">
    <source>
        <dbReference type="ARBA" id="ARBA00004496"/>
    </source>
</evidence>
<dbReference type="PANTHER" id="PTHR11414:SF20">
    <property type="entry name" value="CYSTATIN-A"/>
    <property type="match status" value="1"/>
</dbReference>
<dbReference type="InterPro" id="IPR001713">
    <property type="entry name" value="Prot_inh_stefin"/>
</dbReference>
<reference evidence="7" key="1">
    <citation type="journal article" date="2023" name="DNA Res.">
        <title>Chromosome-level genome assembly of Phrynocephalus forsythii using third-generation DNA sequencing and Hi-C analysis.</title>
        <authorList>
            <person name="Qi Y."/>
            <person name="Zhao W."/>
            <person name="Zhao Y."/>
            <person name="Niu C."/>
            <person name="Cao S."/>
            <person name="Zhang Y."/>
        </authorList>
    </citation>
    <scope>NUCLEOTIDE SEQUENCE</scope>
    <source>
        <tissue evidence="7">Muscle</tissue>
    </source>
</reference>
<keyword evidence="3" id="KW-0963">Cytoplasm</keyword>
<evidence type="ECO:0000256" key="2">
    <source>
        <dbReference type="ARBA" id="ARBA00009403"/>
    </source>
</evidence>
<dbReference type="CDD" id="cd00042">
    <property type="entry name" value="CY"/>
    <property type="match status" value="1"/>
</dbReference>
<name>A0A9Q0XMM7_9SAUR</name>
<keyword evidence="8" id="KW-1185">Reference proteome</keyword>
<gene>
    <name evidence="7" type="ORF">JRQ81_019565</name>
</gene>
<dbReference type="Gene3D" id="3.10.450.10">
    <property type="match status" value="1"/>
</dbReference>
<dbReference type="SUPFAM" id="SSF54403">
    <property type="entry name" value="Cystatin/monellin"/>
    <property type="match status" value="1"/>
</dbReference>
<dbReference type="InterPro" id="IPR046350">
    <property type="entry name" value="Cystatin_sf"/>
</dbReference>
<dbReference type="AlphaFoldDB" id="A0A9Q0XMM7"/>
<comment type="similarity">
    <text evidence="2">Belongs to the cystatin family.</text>
</comment>
<dbReference type="InterPro" id="IPR018073">
    <property type="entry name" value="Prot_inh_cystat_CS"/>
</dbReference>
<dbReference type="GO" id="GO:0004869">
    <property type="term" value="F:cysteine-type endopeptidase inhibitor activity"/>
    <property type="evidence" value="ECO:0007669"/>
    <property type="project" value="UniProtKB-KW"/>
</dbReference>
<evidence type="ECO:0000259" key="6">
    <source>
        <dbReference type="SMART" id="SM00043"/>
    </source>
</evidence>
<dbReference type="PRINTS" id="PR00295">
    <property type="entry name" value="STEFINA"/>
</dbReference>
<dbReference type="Proteomes" id="UP001142489">
    <property type="component" value="Unassembled WGS sequence"/>
</dbReference>
<keyword evidence="4" id="KW-0646">Protease inhibitor</keyword>
<sequence length="101" mass="11147">MSAVGGLTPEREATAEIQAVTDQVKGQLESRANESYAVFRAIRYRSQVVAGTNYFIKVKTGDGESSYAHLRVFKALPVEGGQCQLSSYQLHKTRGDPITYF</sequence>
<proteinExistence type="inferred from homology"/>
<dbReference type="PANTHER" id="PTHR11414">
    <property type="entry name" value="CYSTATIN FAMILY MEMBER"/>
    <property type="match status" value="1"/>
</dbReference>
<dbReference type="FunFam" id="3.10.450.10:FF:000001">
    <property type="entry name" value="Cystatin-A"/>
    <property type="match status" value="1"/>
</dbReference>
<comment type="subcellular location">
    <subcellularLocation>
        <location evidence="1">Cytoplasm</location>
    </subcellularLocation>
</comment>
<dbReference type="EMBL" id="JAPFRF010000010">
    <property type="protein sequence ID" value="KAJ7320054.1"/>
    <property type="molecule type" value="Genomic_DNA"/>
</dbReference>
<evidence type="ECO:0000313" key="7">
    <source>
        <dbReference type="EMBL" id="KAJ7320054.1"/>
    </source>
</evidence>
<dbReference type="InterPro" id="IPR000010">
    <property type="entry name" value="Cystatin_dom"/>
</dbReference>
<dbReference type="GO" id="GO:0005829">
    <property type="term" value="C:cytosol"/>
    <property type="evidence" value="ECO:0007669"/>
    <property type="project" value="TreeGrafter"/>
</dbReference>
<dbReference type="Pfam" id="PF00031">
    <property type="entry name" value="Cystatin"/>
    <property type="match status" value="1"/>
</dbReference>
<comment type="caution">
    <text evidence="7">The sequence shown here is derived from an EMBL/GenBank/DDBJ whole genome shotgun (WGS) entry which is preliminary data.</text>
</comment>
<feature type="domain" description="Cystatin" evidence="6">
    <location>
        <begin position="2"/>
        <end position="101"/>
    </location>
</feature>
<keyword evidence="5" id="KW-0789">Thiol protease inhibitor</keyword>